<sequence>MSKHALILDADYLVFSAMSAAEVEIQWDDDCWTLECDHNKAWEILCNSIAAIVEKRAHWKTSKLVMCFTDAHNWRKGVLPTYKMNRKGKRKPTGYAAFVERVMAHEDWNSFLRPNLEGDDCMGILGTKPQLVGCTSATLVSCDKDFKTIPCEFYWLTTGEILSISHDEADYWHMYQTLIGDTTDGYSGVKGFGETGAVEFLENPYKFEQVEKTFKSGPRKGQTVMEWKKVDREEGDSLWDCMVSLAAKYGMTEEELLVQAQVARICRASDYDFNNKEVILWRPSHDYV</sequence>
<dbReference type="GO" id="GO:0033567">
    <property type="term" value="P:DNA replication, Okazaki fragment processing"/>
    <property type="evidence" value="ECO:0007669"/>
    <property type="project" value="InterPro"/>
</dbReference>
<feature type="domain" description="5'-3' exonuclease alpha-helical arch N-terminal" evidence="1">
    <location>
        <begin position="6"/>
        <end position="147"/>
    </location>
</feature>
<protein>
    <submittedName>
        <fullName evidence="2">Exonuclease</fullName>
    </submittedName>
</protein>
<evidence type="ECO:0000259" key="1">
    <source>
        <dbReference type="Pfam" id="PF02739"/>
    </source>
</evidence>
<dbReference type="Gene3D" id="3.40.50.1010">
    <property type="entry name" value="5'-nuclease"/>
    <property type="match status" value="1"/>
</dbReference>
<reference evidence="2" key="1">
    <citation type="submission" date="2022-05" db="EMBL/GenBank/DDBJ databases">
        <title>Complete genome sequence of Aeromonas phage JELG-KS1.</title>
        <authorList>
            <person name="Svanberga K."/>
            <person name="Dislers A."/>
            <person name="Kazaks A."/>
            <person name="Zrelovs N."/>
        </authorList>
    </citation>
    <scope>NUCLEOTIDE SEQUENCE</scope>
</reference>
<dbReference type="PANTHER" id="PTHR42646:SF2">
    <property type="entry name" value="5'-3' EXONUCLEASE FAMILY PROTEIN"/>
    <property type="match status" value="1"/>
</dbReference>
<dbReference type="EMBL" id="ON604651">
    <property type="protein sequence ID" value="UTQ78164.1"/>
    <property type="molecule type" value="Genomic_DNA"/>
</dbReference>
<name>A0A9E7NKR4_9CAUD</name>
<proteinExistence type="predicted"/>
<organism evidence="2 3">
    <name type="scientific">Aeromonas phage JELG-KS1</name>
    <dbReference type="NCBI Taxonomy" id="2951233"/>
    <lineage>
        <taxon>Viruses</taxon>
        <taxon>Duplodnaviria</taxon>
        <taxon>Heunggongvirae</taxon>
        <taxon>Uroviricota</taxon>
        <taxon>Caudoviricetes</taxon>
        <taxon>Autographivirales</taxon>
        <taxon>Autotranscriptaviridae</taxon>
        <taxon>Studiervirinae</taxon>
        <taxon>Jelgvirus</taxon>
        <taxon>Jelgvirus JELGKS1</taxon>
    </lineage>
</organism>
<dbReference type="Proteomes" id="UP001060072">
    <property type="component" value="Segment"/>
</dbReference>
<dbReference type="Pfam" id="PF02739">
    <property type="entry name" value="5_3_exonuc_N"/>
    <property type="match status" value="1"/>
</dbReference>
<dbReference type="SUPFAM" id="SSF88723">
    <property type="entry name" value="PIN domain-like"/>
    <property type="match status" value="1"/>
</dbReference>
<dbReference type="GO" id="GO:0004527">
    <property type="term" value="F:exonuclease activity"/>
    <property type="evidence" value="ECO:0007669"/>
    <property type="project" value="UniProtKB-KW"/>
</dbReference>
<dbReference type="InterPro" id="IPR029060">
    <property type="entry name" value="PIN-like_dom_sf"/>
</dbReference>
<dbReference type="InterPro" id="IPR036279">
    <property type="entry name" value="5-3_exonuclease_C_sf"/>
</dbReference>
<dbReference type="InterPro" id="IPR038969">
    <property type="entry name" value="FEN"/>
</dbReference>
<evidence type="ECO:0000313" key="3">
    <source>
        <dbReference type="Proteomes" id="UP001060072"/>
    </source>
</evidence>
<keyword evidence="2" id="KW-0378">Hydrolase</keyword>
<dbReference type="GO" id="GO:0017108">
    <property type="term" value="F:5'-flap endonuclease activity"/>
    <property type="evidence" value="ECO:0007669"/>
    <property type="project" value="InterPro"/>
</dbReference>
<keyword evidence="2" id="KW-0540">Nuclease</keyword>
<dbReference type="InterPro" id="IPR020046">
    <property type="entry name" value="5-3_exonucl_a-hlix_arch_N"/>
</dbReference>
<dbReference type="Gene3D" id="1.10.150.20">
    <property type="entry name" value="5' to 3' exonuclease, C-terminal subdomain"/>
    <property type="match status" value="1"/>
</dbReference>
<dbReference type="PANTHER" id="PTHR42646">
    <property type="entry name" value="FLAP ENDONUCLEASE XNI"/>
    <property type="match status" value="1"/>
</dbReference>
<keyword evidence="2" id="KW-0269">Exonuclease</keyword>
<evidence type="ECO:0000313" key="2">
    <source>
        <dbReference type="EMBL" id="UTQ78164.1"/>
    </source>
</evidence>
<dbReference type="SUPFAM" id="SSF47807">
    <property type="entry name" value="5' to 3' exonuclease, C-terminal subdomain"/>
    <property type="match status" value="1"/>
</dbReference>
<accession>A0A9E7NKR4</accession>
<keyword evidence="3" id="KW-1185">Reference proteome</keyword>